<organism evidence="15">
    <name type="scientific">Trypanosoma congolense (strain IL3000)</name>
    <dbReference type="NCBI Taxonomy" id="1068625"/>
    <lineage>
        <taxon>Eukaryota</taxon>
        <taxon>Discoba</taxon>
        <taxon>Euglenozoa</taxon>
        <taxon>Kinetoplastea</taxon>
        <taxon>Metakinetoplastina</taxon>
        <taxon>Trypanosomatida</taxon>
        <taxon>Trypanosomatidae</taxon>
        <taxon>Trypanosoma</taxon>
        <taxon>Nannomonas</taxon>
    </lineage>
</organism>
<feature type="domain" description="DNA repair metallo-beta-lactamase" evidence="14">
    <location>
        <begin position="461"/>
        <end position="521"/>
    </location>
</feature>
<evidence type="ECO:0000256" key="3">
    <source>
        <dbReference type="ARBA" id="ARBA00022722"/>
    </source>
</evidence>
<proteinExistence type="inferred from homology"/>
<keyword evidence="6" id="KW-0378">Hydrolase</keyword>
<gene>
    <name evidence="15" type="ORF">TCIL3000_4_970</name>
</gene>
<dbReference type="GO" id="GO:0035312">
    <property type="term" value="F:5'-3' DNA exonuclease activity"/>
    <property type="evidence" value="ECO:0007669"/>
    <property type="project" value="TreeGrafter"/>
</dbReference>
<evidence type="ECO:0000256" key="9">
    <source>
        <dbReference type="ARBA" id="ARBA00023204"/>
    </source>
</evidence>
<feature type="compositionally biased region" description="Polar residues" evidence="13">
    <location>
        <begin position="683"/>
        <end position="694"/>
    </location>
</feature>
<protein>
    <recommendedName>
        <fullName evidence="11">Protein artemis</fullName>
    </recommendedName>
    <alternativeName>
        <fullName evidence="12">DNA cross-link repair 1C protein</fullName>
    </alternativeName>
</protein>
<dbReference type="AlphaFoldDB" id="G0UKV8"/>
<dbReference type="InterPro" id="IPR011084">
    <property type="entry name" value="DRMBL"/>
</dbReference>
<evidence type="ECO:0000256" key="2">
    <source>
        <dbReference type="ARBA" id="ARBA00010304"/>
    </source>
</evidence>
<keyword evidence="10" id="KW-0539">Nucleus</keyword>
<dbReference type="GO" id="GO:0005634">
    <property type="term" value="C:nucleus"/>
    <property type="evidence" value="ECO:0007669"/>
    <property type="project" value="UniProtKB-SubCell"/>
</dbReference>
<dbReference type="VEuPathDB" id="TriTrypDB:TcIL3000_4_970"/>
<evidence type="ECO:0000256" key="8">
    <source>
        <dbReference type="ARBA" id="ARBA00023172"/>
    </source>
</evidence>
<evidence type="ECO:0000256" key="10">
    <source>
        <dbReference type="ARBA" id="ARBA00023242"/>
    </source>
</evidence>
<dbReference type="GO" id="GO:0003684">
    <property type="term" value="F:damaged DNA binding"/>
    <property type="evidence" value="ECO:0007669"/>
    <property type="project" value="TreeGrafter"/>
</dbReference>
<evidence type="ECO:0000256" key="1">
    <source>
        <dbReference type="ARBA" id="ARBA00004123"/>
    </source>
</evidence>
<dbReference type="EMBL" id="HE575317">
    <property type="protein sequence ID" value="CCC90013.1"/>
    <property type="molecule type" value="Genomic_DNA"/>
</dbReference>
<feature type="compositionally biased region" description="Low complexity" evidence="13">
    <location>
        <begin position="589"/>
        <end position="599"/>
    </location>
</feature>
<evidence type="ECO:0000256" key="12">
    <source>
        <dbReference type="ARBA" id="ARBA00042677"/>
    </source>
</evidence>
<evidence type="ECO:0000256" key="5">
    <source>
        <dbReference type="ARBA" id="ARBA00022763"/>
    </source>
</evidence>
<comment type="similarity">
    <text evidence="2">Belongs to the DNA repair metallo-beta-lactamase (DRMBL) family.</text>
</comment>
<keyword evidence="5" id="KW-0227">DNA damage</keyword>
<evidence type="ECO:0000313" key="15">
    <source>
        <dbReference type="EMBL" id="CCC90013.1"/>
    </source>
</evidence>
<feature type="region of interest" description="Disordered" evidence="13">
    <location>
        <begin position="569"/>
        <end position="638"/>
    </location>
</feature>
<dbReference type="PANTHER" id="PTHR23240:SF8">
    <property type="entry name" value="PROTEIN ARTEMIS"/>
    <property type="match status" value="1"/>
</dbReference>
<dbReference type="GO" id="GO:0006303">
    <property type="term" value="P:double-strand break repair via nonhomologous end joining"/>
    <property type="evidence" value="ECO:0007669"/>
    <property type="project" value="TreeGrafter"/>
</dbReference>
<dbReference type="GO" id="GO:0004519">
    <property type="term" value="F:endonuclease activity"/>
    <property type="evidence" value="ECO:0007669"/>
    <property type="project" value="UniProtKB-KW"/>
</dbReference>
<evidence type="ECO:0000259" key="14">
    <source>
        <dbReference type="Pfam" id="PF07522"/>
    </source>
</evidence>
<keyword evidence="7" id="KW-0269">Exonuclease</keyword>
<dbReference type="InterPro" id="IPR036866">
    <property type="entry name" value="RibonucZ/Hydroxyglut_hydro"/>
</dbReference>
<reference evidence="15" key="1">
    <citation type="journal article" date="2012" name="Proc. Natl. Acad. Sci. U.S.A.">
        <title>Antigenic diversity is generated by distinct evolutionary mechanisms in African trypanosome species.</title>
        <authorList>
            <person name="Jackson A.P."/>
            <person name="Berry A."/>
            <person name="Aslett M."/>
            <person name="Allison H.C."/>
            <person name="Burton P."/>
            <person name="Vavrova-Anderson J."/>
            <person name="Brown R."/>
            <person name="Browne H."/>
            <person name="Corton N."/>
            <person name="Hauser H."/>
            <person name="Gamble J."/>
            <person name="Gilderthorp R."/>
            <person name="Marcello L."/>
            <person name="McQuillan J."/>
            <person name="Otto T.D."/>
            <person name="Quail M.A."/>
            <person name="Sanders M.J."/>
            <person name="van Tonder A."/>
            <person name="Ginger M.L."/>
            <person name="Field M.C."/>
            <person name="Barry J.D."/>
            <person name="Hertz-Fowler C."/>
            <person name="Berriman M."/>
        </authorList>
    </citation>
    <scope>NUCLEOTIDE SEQUENCE</scope>
    <source>
        <strain evidence="15">IL3000</strain>
    </source>
</reference>
<feature type="compositionally biased region" description="Basic and acidic residues" evidence="13">
    <location>
        <begin position="625"/>
        <end position="638"/>
    </location>
</feature>
<feature type="compositionally biased region" description="Basic and acidic residues" evidence="13">
    <location>
        <begin position="574"/>
        <end position="588"/>
    </location>
</feature>
<feature type="region of interest" description="Disordered" evidence="13">
    <location>
        <begin position="654"/>
        <end position="700"/>
    </location>
</feature>
<keyword evidence="3" id="KW-0540">Nuclease</keyword>
<dbReference type="PANTHER" id="PTHR23240">
    <property type="entry name" value="DNA CROSS-LINK REPAIR PROTEIN PSO2/SNM1-RELATED"/>
    <property type="match status" value="1"/>
</dbReference>
<evidence type="ECO:0000256" key="6">
    <source>
        <dbReference type="ARBA" id="ARBA00022801"/>
    </source>
</evidence>
<feature type="compositionally biased region" description="Polar residues" evidence="13">
    <location>
        <begin position="654"/>
        <end position="667"/>
    </location>
</feature>
<accession>G0UKV8</accession>
<dbReference type="GO" id="GO:0006310">
    <property type="term" value="P:DNA recombination"/>
    <property type="evidence" value="ECO:0007669"/>
    <property type="project" value="UniProtKB-KW"/>
</dbReference>
<name>G0UKV8_TRYCI</name>
<dbReference type="Gene3D" id="3.60.15.10">
    <property type="entry name" value="Ribonuclease Z/Hydroxyacylglutathione hydrolase-like"/>
    <property type="match status" value="1"/>
</dbReference>
<keyword evidence="4" id="KW-0255">Endonuclease</keyword>
<evidence type="ECO:0000256" key="7">
    <source>
        <dbReference type="ARBA" id="ARBA00022839"/>
    </source>
</evidence>
<sequence length="718" mass="80008">MSIKRPRSSSLSSQQDQDVIHRYMFSREVFRNSFLVILVDAFIYTRQYLESCRKCNSDTAPQSQGMSEKLPHPVFFLSHFHSDHYNGINPGWSHGIINASRATANLLRWKLGVSSARVRCMDFGMTYIFSIQSGMLLSVESGRAACVEDCFAVELIPANHCPGAVMFLFRSAAFGTVLHTGDFRFSPPSPLTTTVRLPSWEPDLREDPVLKTLGTVDVLFFDNTYCFPQFKFPARAEVLKWINTEVFNTFLRCKENKRASVALGEGGDPHKRNQRVSVAVLIGSYFIGKELIALSIQENFPPKDVFDGATLFAPTYVPPEKYEALQKLDYHPDHFKPFSSLEQTETCSDDKDCATNCLDEYITGFTPREITLPSNSEASQGGDARNETFSSITSADPTGADAVTYCLTTFMVPMAAVLYGTLASACGHPRRRKGDDLDEDKSLGIAREVLPIGKKKFLDLKQFDCVLCINPTGWTGKPSKQKISDRVVSFKVPYSEHCSFSELIDFVSFVNPRVVIPTVSLKAFQQHESLFVEKAPQLRSRYSNVQPLMPFLTKVPKLSESRMSVMAGAADATAKTEKQRNPFARTKDTTLTLTHSLNSSERERRGEVPGPRGLSQSGWSGSTRIHQETRDHHTAKENIRKINGIRSVNRITVRSSPRCSSKPNSVEQPIRPDDVVTEKLSAAGTTTESSSWSPGNEDDDCFVVKINGPVIDISDSSE</sequence>
<evidence type="ECO:0000256" key="4">
    <source>
        <dbReference type="ARBA" id="ARBA00022759"/>
    </source>
</evidence>
<evidence type="ECO:0000256" key="11">
    <source>
        <dbReference type="ARBA" id="ARBA00039759"/>
    </source>
</evidence>
<keyword evidence="8" id="KW-0233">DNA recombination</keyword>
<dbReference type="SUPFAM" id="SSF56281">
    <property type="entry name" value="Metallo-hydrolase/oxidoreductase"/>
    <property type="match status" value="1"/>
</dbReference>
<dbReference type="Gene3D" id="3.40.50.12650">
    <property type="match status" value="1"/>
</dbReference>
<comment type="subcellular location">
    <subcellularLocation>
        <location evidence="1">Nucleus</location>
    </subcellularLocation>
</comment>
<keyword evidence="9" id="KW-0234">DNA repair</keyword>
<dbReference type="Pfam" id="PF07522">
    <property type="entry name" value="DRMBL"/>
    <property type="match status" value="1"/>
</dbReference>
<evidence type="ECO:0000256" key="13">
    <source>
        <dbReference type="SAM" id="MobiDB-lite"/>
    </source>
</evidence>
<dbReference type="GO" id="GO:0036297">
    <property type="term" value="P:interstrand cross-link repair"/>
    <property type="evidence" value="ECO:0007669"/>
    <property type="project" value="TreeGrafter"/>
</dbReference>
<feature type="region of interest" description="Disordered" evidence="13">
    <location>
        <begin position="372"/>
        <end position="392"/>
    </location>
</feature>
<feature type="compositionally biased region" description="Polar residues" evidence="13">
    <location>
        <begin position="614"/>
        <end position="624"/>
    </location>
</feature>